<keyword evidence="4" id="KW-1185">Reference proteome</keyword>
<gene>
    <name evidence="3" type="ORF">OM074_18175</name>
</gene>
<comment type="caution">
    <text evidence="3">The sequence shown here is derived from an EMBL/GenBank/DDBJ whole genome shotgun (WGS) entry which is preliminary data.</text>
</comment>
<proteinExistence type="predicted"/>
<reference evidence="3" key="1">
    <citation type="submission" date="2022-10" db="EMBL/GenBank/DDBJ databases">
        <authorList>
            <person name="Yu W.X."/>
        </authorList>
    </citation>
    <scope>NUCLEOTIDE SEQUENCE</scope>
    <source>
        <strain evidence="3">D04</strain>
    </source>
</reference>
<keyword evidence="2" id="KW-0732">Signal</keyword>
<dbReference type="RefSeq" id="WP_301201986.1">
    <property type="nucleotide sequence ID" value="NZ_JAPDPI010000050.1"/>
</dbReference>
<sequence>MYRKLLFFCCLVLGLFNVNAQEFGIQQQAWLYKIVRKTPCLKRNLDPYFQYSGGIPEKGRVMGEGKGLSYGVVSLWDSIENDILLKPEVLSVDWEGIHKASPGVLAEAAVKLTLWELYSNIKDGYHQVPLFSGNDIAKGIYDEAVKALPAEMRSGGLLKKKYHAVFLELINPSLNIGRKLEAFSRVRKVNAASQKLFFDRWHKEINSYVEKYSAMYFGMLCGREVFFKGELLAVGEGSGSSGLLREYEDRDGGYMATGTGKGIGLFTYKMKVRKGMLEPDSNTQVTVKALEDEPTLLHLSLWGMDWSKKPLVVVSNGDKSYLLFGSGEFSPDPLWRNGSSYLDMLEDYRAKMIDKPIRELNKEGGLLSVYEREQTARDKIQQQIDRNNKEVDSLRKQVESSEAAIQQRIKKNEVNLRNLSAKEKKLKELQRNITAEYHRADEAQKKLDVMRSELGGDVQEWKFKDSIYTFKDGATFNLRTQDFILYDDSLQPGTFEIKLLAASYSVYSDKKDEVQLYVNVTGGVDKWKEVQGVEEVEAKVDTLYDGSIYFGSNQYCTSSVKEIISGISECAKDSNAVWAFDLRAHGVDTLNHQFADQDKINYQLHKNLARYVNSRRVDVRVVRRDSMITVNIDGYTDAGNTRLLNVSDSRLKVLNRFQSPRQSMNVGLSALRVYYIVKEFEKHIGLDLSQKDIKALDRKIEIVELIEN</sequence>
<dbReference type="AlphaFoldDB" id="A0AAE3MGW1"/>
<protein>
    <submittedName>
        <fullName evidence="3">Uncharacterized protein</fullName>
    </submittedName>
</protein>
<evidence type="ECO:0000313" key="4">
    <source>
        <dbReference type="Proteomes" id="UP001207408"/>
    </source>
</evidence>
<dbReference type="EMBL" id="JAPDPI010000050">
    <property type="protein sequence ID" value="MCW3807559.1"/>
    <property type="molecule type" value="Genomic_DNA"/>
</dbReference>
<name>A0AAE3MGW1_9BACT</name>
<evidence type="ECO:0000256" key="2">
    <source>
        <dbReference type="SAM" id="SignalP"/>
    </source>
</evidence>
<feature type="signal peptide" evidence="2">
    <location>
        <begin position="1"/>
        <end position="20"/>
    </location>
</feature>
<feature type="coiled-coil region" evidence="1">
    <location>
        <begin position="370"/>
        <end position="446"/>
    </location>
</feature>
<dbReference type="Proteomes" id="UP001207408">
    <property type="component" value="Unassembled WGS sequence"/>
</dbReference>
<accession>A0AAE3MGW1</accession>
<evidence type="ECO:0000256" key="1">
    <source>
        <dbReference type="SAM" id="Coils"/>
    </source>
</evidence>
<organism evidence="3 4">
    <name type="scientific">Plebeiibacterium marinum</name>
    <dbReference type="NCBI Taxonomy" id="2992111"/>
    <lineage>
        <taxon>Bacteria</taxon>
        <taxon>Pseudomonadati</taxon>
        <taxon>Bacteroidota</taxon>
        <taxon>Bacteroidia</taxon>
        <taxon>Marinilabiliales</taxon>
        <taxon>Marinilabiliaceae</taxon>
        <taxon>Plebeiibacterium</taxon>
    </lineage>
</organism>
<feature type="chain" id="PRO_5041989656" evidence="2">
    <location>
        <begin position="21"/>
        <end position="708"/>
    </location>
</feature>
<keyword evidence="1" id="KW-0175">Coiled coil</keyword>
<evidence type="ECO:0000313" key="3">
    <source>
        <dbReference type="EMBL" id="MCW3807559.1"/>
    </source>
</evidence>